<organism evidence="1">
    <name type="scientific">Arundo donax</name>
    <name type="common">Giant reed</name>
    <name type="synonym">Donax arundinaceus</name>
    <dbReference type="NCBI Taxonomy" id="35708"/>
    <lineage>
        <taxon>Eukaryota</taxon>
        <taxon>Viridiplantae</taxon>
        <taxon>Streptophyta</taxon>
        <taxon>Embryophyta</taxon>
        <taxon>Tracheophyta</taxon>
        <taxon>Spermatophyta</taxon>
        <taxon>Magnoliopsida</taxon>
        <taxon>Liliopsida</taxon>
        <taxon>Poales</taxon>
        <taxon>Poaceae</taxon>
        <taxon>PACMAD clade</taxon>
        <taxon>Arundinoideae</taxon>
        <taxon>Arundineae</taxon>
        <taxon>Arundo</taxon>
    </lineage>
</organism>
<evidence type="ECO:0000313" key="1">
    <source>
        <dbReference type="EMBL" id="JAD55556.1"/>
    </source>
</evidence>
<proteinExistence type="predicted"/>
<protein>
    <submittedName>
        <fullName evidence="1">Uncharacterized protein</fullName>
    </submittedName>
</protein>
<sequence length="24" mass="3003">MVIKMHPRKYFVIFLIKLEILQEI</sequence>
<reference evidence="1" key="2">
    <citation type="journal article" date="2015" name="Data Brief">
        <title>Shoot transcriptome of the giant reed, Arundo donax.</title>
        <authorList>
            <person name="Barrero R.A."/>
            <person name="Guerrero F.D."/>
            <person name="Moolhuijzen P."/>
            <person name="Goolsby J.A."/>
            <person name="Tidwell J."/>
            <person name="Bellgard S.E."/>
            <person name="Bellgard M.I."/>
        </authorList>
    </citation>
    <scope>NUCLEOTIDE SEQUENCE</scope>
    <source>
        <tissue evidence="1">Shoot tissue taken approximately 20 cm above the soil surface</tissue>
    </source>
</reference>
<dbReference type="EMBL" id="GBRH01242339">
    <property type="protein sequence ID" value="JAD55556.1"/>
    <property type="molecule type" value="Transcribed_RNA"/>
</dbReference>
<name>A0A0A9AWR3_ARUDO</name>
<accession>A0A0A9AWR3</accession>
<reference evidence="1" key="1">
    <citation type="submission" date="2014-09" db="EMBL/GenBank/DDBJ databases">
        <authorList>
            <person name="Magalhaes I.L.F."/>
            <person name="Oliveira U."/>
            <person name="Santos F.R."/>
            <person name="Vidigal T.H.D.A."/>
            <person name="Brescovit A.D."/>
            <person name="Santos A.J."/>
        </authorList>
    </citation>
    <scope>NUCLEOTIDE SEQUENCE</scope>
    <source>
        <tissue evidence="1">Shoot tissue taken approximately 20 cm above the soil surface</tissue>
    </source>
</reference>
<dbReference type="AlphaFoldDB" id="A0A0A9AWR3"/>